<proteinExistence type="predicted"/>
<protein>
    <recommendedName>
        <fullName evidence="4">F-box domain-containing protein</fullName>
    </recommendedName>
</protein>
<gene>
    <name evidence="1" type="ORF">PENTCL1PPCAC_8126</name>
    <name evidence="2" type="ORF">PENTCL1PPCAC_8132</name>
</gene>
<sequence>MNSNIHKLVESYPRSSCSHEHIPLLTSLEALPCEIMWTIIEFTPESVLDLRLVSRQIKSFVDTLTMLPAGTIFAEELIVVGTNQHQSKRNYRLSPMTIDIRVAKCKRRIFELRLSLCQFPFGFMSRIHRGVRKVGFGNVCDGLEVS</sequence>
<comment type="caution">
    <text evidence="1">The sequence shown here is derived from an EMBL/GenBank/DDBJ whole genome shotgun (WGS) entry which is preliminary data.</text>
</comment>
<evidence type="ECO:0000313" key="2">
    <source>
        <dbReference type="EMBL" id="GMS85957.1"/>
    </source>
</evidence>
<dbReference type="EMBL" id="BTSX01000002">
    <property type="protein sequence ID" value="GMS85957.1"/>
    <property type="molecule type" value="Genomic_DNA"/>
</dbReference>
<evidence type="ECO:0000313" key="3">
    <source>
        <dbReference type="Proteomes" id="UP001432027"/>
    </source>
</evidence>
<name>A0AAV5SRX7_9BILA</name>
<feature type="non-terminal residue" evidence="1">
    <location>
        <position position="146"/>
    </location>
</feature>
<evidence type="ECO:0008006" key="4">
    <source>
        <dbReference type="Google" id="ProtNLM"/>
    </source>
</evidence>
<accession>A0AAV5SRX7</accession>
<evidence type="ECO:0000313" key="1">
    <source>
        <dbReference type="EMBL" id="GMS85951.1"/>
    </source>
</evidence>
<dbReference type="EMBL" id="BTSX01000002">
    <property type="protein sequence ID" value="GMS85951.1"/>
    <property type="molecule type" value="Genomic_DNA"/>
</dbReference>
<reference evidence="1" key="1">
    <citation type="submission" date="2023-10" db="EMBL/GenBank/DDBJ databases">
        <title>Genome assembly of Pristionchus species.</title>
        <authorList>
            <person name="Yoshida K."/>
            <person name="Sommer R.J."/>
        </authorList>
    </citation>
    <scope>NUCLEOTIDE SEQUENCE</scope>
    <source>
        <strain evidence="1">RS0144</strain>
    </source>
</reference>
<keyword evidence="3" id="KW-1185">Reference proteome</keyword>
<dbReference type="Proteomes" id="UP001432027">
    <property type="component" value="Unassembled WGS sequence"/>
</dbReference>
<organism evidence="1 3">
    <name type="scientific">Pristionchus entomophagus</name>
    <dbReference type="NCBI Taxonomy" id="358040"/>
    <lineage>
        <taxon>Eukaryota</taxon>
        <taxon>Metazoa</taxon>
        <taxon>Ecdysozoa</taxon>
        <taxon>Nematoda</taxon>
        <taxon>Chromadorea</taxon>
        <taxon>Rhabditida</taxon>
        <taxon>Rhabditina</taxon>
        <taxon>Diplogasteromorpha</taxon>
        <taxon>Diplogasteroidea</taxon>
        <taxon>Neodiplogasteridae</taxon>
        <taxon>Pristionchus</taxon>
    </lineage>
</organism>
<dbReference type="AlphaFoldDB" id="A0AAV5SRX7"/>